<dbReference type="PANTHER" id="PTHR12715:SF4">
    <property type="entry name" value="EAMA DOMAIN-CONTAINING PROTEIN"/>
    <property type="match status" value="1"/>
</dbReference>
<keyword evidence="1" id="KW-0812">Transmembrane</keyword>
<protein>
    <submittedName>
        <fullName evidence="3">DMT family transporter</fullName>
    </submittedName>
</protein>
<organism evidence="3 4">
    <name type="scientific">Pseudomonas aegrilactucae</name>
    <dbReference type="NCBI Taxonomy" id="2854028"/>
    <lineage>
        <taxon>Bacteria</taxon>
        <taxon>Pseudomonadati</taxon>
        <taxon>Pseudomonadota</taxon>
        <taxon>Gammaproteobacteria</taxon>
        <taxon>Pseudomonadales</taxon>
        <taxon>Pseudomonadaceae</taxon>
        <taxon>Pseudomonas</taxon>
    </lineage>
</organism>
<evidence type="ECO:0000256" key="1">
    <source>
        <dbReference type="SAM" id="Phobius"/>
    </source>
</evidence>
<feature type="domain" description="EamA" evidence="2">
    <location>
        <begin position="154"/>
        <end position="284"/>
    </location>
</feature>
<evidence type="ECO:0000313" key="3">
    <source>
        <dbReference type="EMBL" id="MBV6286673.1"/>
    </source>
</evidence>
<dbReference type="RefSeq" id="WP_217974359.1">
    <property type="nucleotide sequence ID" value="NZ_JAHTBI010000016.1"/>
</dbReference>
<dbReference type="PANTHER" id="PTHR12715">
    <property type="entry name" value="TRANSPORTER, DRUG/METABOLITE EXPORTER FAMILY"/>
    <property type="match status" value="1"/>
</dbReference>
<reference evidence="3" key="1">
    <citation type="journal article" date="2022" name="Int. J. Syst. Evol. Microbiol.">
        <title>Pseudomonas aegrilactucae sp. nov. and Pseudomonas morbosilactucae sp. nov., pathogens causing bacterial rot of lettuce in Japan.</title>
        <authorList>
            <person name="Sawada H."/>
            <person name="Fujikawa T."/>
            <person name="Satou M."/>
        </authorList>
    </citation>
    <scope>NUCLEOTIDE SEQUENCE</scope>
    <source>
        <strain evidence="3">MAFF 301350</strain>
    </source>
</reference>
<dbReference type="AlphaFoldDB" id="A0A9Q2XGU5"/>
<proteinExistence type="predicted"/>
<reference evidence="3" key="2">
    <citation type="journal article" date="2023" name="Plant Pathol.">
        <title>Dismantling and reorganizing Pseudomonas marginalis sensu#lato.</title>
        <authorList>
            <person name="Sawada H."/>
            <person name="Fujikawa T."/>
            <person name="Satou M."/>
        </authorList>
    </citation>
    <scope>NUCLEOTIDE SEQUENCE</scope>
    <source>
        <strain evidence="3">MAFF 301350</strain>
    </source>
</reference>
<gene>
    <name evidence="3" type="ORF">KUO17_06425</name>
</gene>
<comment type="caution">
    <text evidence="3">The sequence shown here is derived from an EMBL/GenBank/DDBJ whole genome shotgun (WGS) entry which is preliminary data.</text>
</comment>
<keyword evidence="1" id="KW-1133">Transmembrane helix</keyword>
<feature type="transmembrane region" description="Helical" evidence="1">
    <location>
        <begin position="124"/>
        <end position="141"/>
    </location>
</feature>
<feature type="transmembrane region" description="Helical" evidence="1">
    <location>
        <begin position="69"/>
        <end position="88"/>
    </location>
</feature>
<dbReference type="Proteomes" id="UP001106592">
    <property type="component" value="Unassembled WGS sequence"/>
</dbReference>
<evidence type="ECO:0000313" key="4">
    <source>
        <dbReference type="Proteomes" id="UP001106592"/>
    </source>
</evidence>
<sequence length="301" mass="32555">MTRPTSFRIACAIGFVLLCWAYSPTGIRLGLQGYTPTQLALARFVVASVFLLVIALIRRIALPRLRDIPMLLLLGLFAVSLHHIAINYGQRGVSAGASSVLAQSTPLFSLLIAHFVLKQRASTWHWGCLLLGMTGSAIVVAGDRGVGHIDARGLLVLLAALSWSIYFTLQKHHGHRYDPLTMTCYTVWSGTALLLVYLPGLADAVHQAPVQANVAVLVLGVFPSALAYLAWAWVLRHCEVTRVSMAQYLIPAFAMLIAAVMLGEQPSPWVIVGALVVTLSVLALTREPPRPGLLPARQTSP</sequence>
<keyword evidence="1" id="KW-0472">Membrane</keyword>
<dbReference type="InterPro" id="IPR052756">
    <property type="entry name" value="Alkyne_AA_exporter"/>
</dbReference>
<feature type="transmembrane region" description="Helical" evidence="1">
    <location>
        <begin position="214"/>
        <end position="234"/>
    </location>
</feature>
<dbReference type="GO" id="GO:0016020">
    <property type="term" value="C:membrane"/>
    <property type="evidence" value="ECO:0007669"/>
    <property type="project" value="InterPro"/>
</dbReference>
<dbReference type="Pfam" id="PF00892">
    <property type="entry name" value="EamA"/>
    <property type="match status" value="2"/>
</dbReference>
<feature type="transmembrane region" description="Helical" evidence="1">
    <location>
        <begin position="181"/>
        <end position="202"/>
    </location>
</feature>
<feature type="transmembrane region" description="Helical" evidence="1">
    <location>
        <begin position="153"/>
        <end position="169"/>
    </location>
</feature>
<feature type="transmembrane region" description="Helical" evidence="1">
    <location>
        <begin position="37"/>
        <end position="57"/>
    </location>
</feature>
<dbReference type="InterPro" id="IPR000620">
    <property type="entry name" value="EamA_dom"/>
</dbReference>
<keyword evidence="4" id="KW-1185">Reference proteome</keyword>
<name>A0A9Q2XGU5_9PSED</name>
<feature type="transmembrane region" description="Helical" evidence="1">
    <location>
        <begin position="269"/>
        <end position="285"/>
    </location>
</feature>
<feature type="domain" description="EamA" evidence="2">
    <location>
        <begin position="15"/>
        <end position="140"/>
    </location>
</feature>
<dbReference type="EMBL" id="JAHTBI010000016">
    <property type="protein sequence ID" value="MBV6286673.1"/>
    <property type="molecule type" value="Genomic_DNA"/>
</dbReference>
<evidence type="ECO:0000259" key="2">
    <source>
        <dbReference type="Pfam" id="PF00892"/>
    </source>
</evidence>
<feature type="transmembrane region" description="Helical" evidence="1">
    <location>
        <begin position="100"/>
        <end position="117"/>
    </location>
</feature>
<accession>A0A9Q2XGU5</accession>
<feature type="transmembrane region" description="Helical" evidence="1">
    <location>
        <begin position="246"/>
        <end position="263"/>
    </location>
</feature>